<evidence type="ECO:0000313" key="2">
    <source>
        <dbReference type="Proteomes" id="UP000316781"/>
    </source>
</evidence>
<comment type="caution">
    <text evidence="1">The sequence shown here is derived from an EMBL/GenBank/DDBJ whole genome shotgun (WGS) entry which is preliminary data.</text>
</comment>
<evidence type="ECO:0000313" key="1">
    <source>
        <dbReference type="EMBL" id="TRL24694.1"/>
    </source>
</evidence>
<reference evidence="1 2" key="1">
    <citation type="submission" date="2019-07" db="EMBL/GenBank/DDBJ databases">
        <title>Ln-dependent methylotrophs.</title>
        <authorList>
            <person name="Tani A."/>
        </authorList>
    </citation>
    <scope>NUCLEOTIDE SEQUENCE [LARGE SCALE GENOMIC DNA]</scope>
    <source>
        <strain evidence="1 2">SM89A</strain>
    </source>
</reference>
<dbReference type="RefSeq" id="WP_142864538.1">
    <property type="nucleotide sequence ID" value="NZ_VJMF01000105.1"/>
</dbReference>
<accession>A0A549SD83</accession>
<organism evidence="1 2">
    <name type="scientific">Methylosinus sporium</name>
    <dbReference type="NCBI Taxonomy" id="428"/>
    <lineage>
        <taxon>Bacteria</taxon>
        <taxon>Pseudomonadati</taxon>
        <taxon>Pseudomonadota</taxon>
        <taxon>Alphaproteobacteria</taxon>
        <taxon>Hyphomicrobiales</taxon>
        <taxon>Methylocystaceae</taxon>
        <taxon>Methylosinus</taxon>
    </lineage>
</organism>
<gene>
    <name evidence="1" type="ORF">FM996_20275</name>
</gene>
<dbReference type="AlphaFoldDB" id="A0A549SD83"/>
<sequence length="140" mass="15274">MTPLFSSIFAASLLVTQTGGAGDFTSVRPIEGYRCFRVYIPEERRFDRSAVPPVFAAPTEASKLIGHSGVAAFVKWPMNEVDGFVEIIWGGQGLKAWIHKDVLRPWRTKVSPAGPASECVPTLMSNGRIGVGNAIPYKHE</sequence>
<protein>
    <submittedName>
        <fullName evidence="1">Uncharacterized protein</fullName>
    </submittedName>
</protein>
<name>A0A549SD83_METSR</name>
<dbReference type="EMBL" id="VJMF01000105">
    <property type="protein sequence ID" value="TRL24694.1"/>
    <property type="molecule type" value="Genomic_DNA"/>
</dbReference>
<proteinExistence type="predicted"/>
<dbReference type="Proteomes" id="UP000316781">
    <property type="component" value="Unassembled WGS sequence"/>
</dbReference>